<gene>
    <name evidence="4" type="ORF">GPM918_LOCUS16263</name>
    <name evidence="5" type="ORF">SRO942_LOCUS16256</name>
</gene>
<accession>A0A814KFA0</accession>
<reference evidence="4" key="1">
    <citation type="submission" date="2021-02" db="EMBL/GenBank/DDBJ databases">
        <authorList>
            <person name="Nowell W R."/>
        </authorList>
    </citation>
    <scope>NUCLEOTIDE SEQUENCE</scope>
</reference>
<dbReference type="EMBL" id="CAJOBC010004236">
    <property type="protein sequence ID" value="CAF3820080.1"/>
    <property type="molecule type" value="Genomic_DNA"/>
</dbReference>
<evidence type="ECO:0000313" key="6">
    <source>
        <dbReference type="Proteomes" id="UP000663829"/>
    </source>
</evidence>
<dbReference type="SMART" id="SM00835">
    <property type="entry name" value="Cupin_1"/>
    <property type="match status" value="1"/>
</dbReference>
<dbReference type="GO" id="GO:0033609">
    <property type="term" value="P:oxalate metabolic process"/>
    <property type="evidence" value="ECO:0007669"/>
    <property type="project" value="InterPro"/>
</dbReference>
<feature type="domain" description="Cupin type-1" evidence="3">
    <location>
        <begin position="65"/>
        <end position="198"/>
    </location>
</feature>
<evidence type="ECO:0000313" key="5">
    <source>
        <dbReference type="EMBL" id="CAF3820080.1"/>
    </source>
</evidence>
<feature type="non-terminal residue" evidence="4">
    <location>
        <position position="1"/>
    </location>
</feature>
<dbReference type="InterPro" id="IPR017774">
    <property type="entry name" value="Bicupin_oxalate_deCO2ase/Oxase"/>
</dbReference>
<dbReference type="Gene3D" id="2.60.120.10">
    <property type="entry name" value="Jelly Rolls"/>
    <property type="match status" value="1"/>
</dbReference>
<name>A0A814KFA0_9BILA</name>
<feature type="compositionally biased region" description="Basic and acidic residues" evidence="2">
    <location>
        <begin position="1"/>
        <end position="21"/>
    </location>
</feature>
<evidence type="ECO:0000259" key="3">
    <source>
        <dbReference type="SMART" id="SM00835"/>
    </source>
</evidence>
<proteinExistence type="predicted"/>
<comment type="caution">
    <text evidence="4">The sequence shown here is derived from an EMBL/GenBank/DDBJ whole genome shotgun (WGS) entry which is preliminary data.</text>
</comment>
<dbReference type="InterPro" id="IPR051610">
    <property type="entry name" value="GPI/OXD"/>
</dbReference>
<dbReference type="OrthoDB" id="10263073at2759"/>
<dbReference type="AlphaFoldDB" id="A0A814KFA0"/>
<protein>
    <recommendedName>
        <fullName evidence="3">Cupin type-1 domain-containing protein</fullName>
    </recommendedName>
</protein>
<keyword evidence="6" id="KW-1185">Reference proteome</keyword>
<dbReference type="Proteomes" id="UP000663829">
    <property type="component" value="Unassembled WGS sequence"/>
</dbReference>
<evidence type="ECO:0000313" key="4">
    <source>
        <dbReference type="EMBL" id="CAF1050598.1"/>
    </source>
</evidence>
<dbReference type="SUPFAM" id="SSF51182">
    <property type="entry name" value="RmlC-like cupins"/>
    <property type="match status" value="1"/>
</dbReference>
<dbReference type="GO" id="GO:0046872">
    <property type="term" value="F:metal ion binding"/>
    <property type="evidence" value="ECO:0007669"/>
    <property type="project" value="UniProtKB-KW"/>
</dbReference>
<keyword evidence="1" id="KW-0479">Metal-binding</keyword>
<dbReference type="InterPro" id="IPR006045">
    <property type="entry name" value="Cupin_1"/>
</dbReference>
<feature type="non-terminal residue" evidence="4">
    <location>
        <position position="243"/>
    </location>
</feature>
<dbReference type="Pfam" id="PF00190">
    <property type="entry name" value="Cupin_1"/>
    <property type="match status" value="1"/>
</dbReference>
<feature type="region of interest" description="Disordered" evidence="2">
    <location>
        <begin position="1"/>
        <end position="49"/>
    </location>
</feature>
<dbReference type="PANTHER" id="PTHR35848">
    <property type="entry name" value="OXALATE-BINDING PROTEIN"/>
    <property type="match status" value="1"/>
</dbReference>
<evidence type="ECO:0000256" key="2">
    <source>
        <dbReference type="SAM" id="MobiDB-lite"/>
    </source>
</evidence>
<dbReference type="EMBL" id="CAJNOQ010004238">
    <property type="protein sequence ID" value="CAF1050598.1"/>
    <property type="molecule type" value="Genomic_DNA"/>
</dbReference>
<dbReference type="InterPro" id="IPR011051">
    <property type="entry name" value="RmlC_Cupin_sf"/>
</dbReference>
<evidence type="ECO:0000256" key="1">
    <source>
        <dbReference type="ARBA" id="ARBA00022723"/>
    </source>
</evidence>
<dbReference type="PANTHER" id="PTHR35848:SF9">
    <property type="entry name" value="SLL1358 PROTEIN"/>
    <property type="match status" value="1"/>
</dbReference>
<dbReference type="CDD" id="cd20304">
    <property type="entry name" value="cupin_OxDC_N"/>
    <property type="match status" value="1"/>
</dbReference>
<organism evidence="4 6">
    <name type="scientific">Didymodactylos carnosus</name>
    <dbReference type="NCBI Taxonomy" id="1234261"/>
    <lineage>
        <taxon>Eukaryota</taxon>
        <taxon>Metazoa</taxon>
        <taxon>Spiralia</taxon>
        <taxon>Gnathifera</taxon>
        <taxon>Rotifera</taxon>
        <taxon>Eurotatoria</taxon>
        <taxon>Bdelloidea</taxon>
        <taxon>Philodinida</taxon>
        <taxon>Philodinidae</taxon>
        <taxon>Didymodactylos</taxon>
    </lineage>
</organism>
<dbReference type="InterPro" id="IPR014710">
    <property type="entry name" value="RmlC-like_jellyroll"/>
</dbReference>
<dbReference type="NCBIfam" id="TIGR03404">
    <property type="entry name" value="bicupin_oxalic"/>
    <property type="match status" value="1"/>
</dbReference>
<sequence length="243" mass="27373">MSKEEAGVIPKRVQDEDHKTGADFLGPRNIPRELQEPDQVSPPPTDSGTLLNMKWSFTDSHIRIEEGGWARQTTVRELPSSTAMAGVNMRLKAGVIRELHWHKEAEWAYMLDGEARVTVLDLEGGSYTDDIGKGDLWYFPSGRPHSIQGLGEHGCEFLLVFDDGNFSEDSTFLLSDWLAHTPIDVLVKNFRQAPAMFHSLSKDEKYIFQGKVPGSIEESLKITSDVKPSRHRFTHKMLAQQPV</sequence>
<dbReference type="Proteomes" id="UP000681722">
    <property type="component" value="Unassembled WGS sequence"/>
</dbReference>